<dbReference type="PANTHER" id="PTHR21084:SF1">
    <property type="entry name" value="DENSE INCISORS"/>
    <property type="match status" value="1"/>
</dbReference>
<name>A0A8T2LKM2_ASTMX</name>
<evidence type="ECO:0000313" key="1">
    <source>
        <dbReference type="EMBL" id="KAG9271387.1"/>
    </source>
</evidence>
<dbReference type="Proteomes" id="UP000752171">
    <property type="component" value="Unassembled WGS sequence"/>
</dbReference>
<dbReference type="InterPro" id="IPR026698">
    <property type="entry name" value="UPF_C3orf38"/>
</dbReference>
<dbReference type="AlphaFoldDB" id="A0A8T2LKM2"/>
<protein>
    <recommendedName>
        <fullName evidence="3">Dense incisors</fullName>
    </recommendedName>
</protein>
<comment type="caution">
    <text evidence="1">The sequence shown here is derived from an EMBL/GenBank/DDBJ whole genome shotgun (WGS) entry which is preliminary data.</text>
</comment>
<dbReference type="EMBL" id="JAICCE010000011">
    <property type="protein sequence ID" value="KAG9271387.1"/>
    <property type="molecule type" value="Genomic_DNA"/>
</dbReference>
<dbReference type="SUPFAM" id="SSF54427">
    <property type="entry name" value="NTF2-like"/>
    <property type="match status" value="1"/>
</dbReference>
<evidence type="ECO:0000313" key="2">
    <source>
        <dbReference type="Proteomes" id="UP000752171"/>
    </source>
</evidence>
<sequence length="331" mass="37646">MKSLSSAFRQGAPVCPAEKAQFHFFYWRNSLDFSFDVICYINVKMATMSEKEQSGCRRLLELLSAEDLMALKDTVTNRLISVESTREAVEAIIAYSQSAEELLKRRKVHREVIFQYLAKEGVAVPPNTEKLHLVRRTLALWSDKVALFQDTQNNSTACCQEEPDGLGDLTALGKEFCRWFYQFFNSLNPTAGLPVQDWGPQHFWGDAKLFILSCTGEQEQDEYYGAELVSRRLSALVWEEKLIFCPNLEQSGLKCLSTPHGLVLVAVAGTIHRENLCLGIFEQVFGLIRDPLEGNRWKMKYVHLKIKGQVGGKQLPVLTYESDDMLQLFTT</sequence>
<dbReference type="InterPro" id="IPR032710">
    <property type="entry name" value="NTF2-like_dom_sf"/>
</dbReference>
<accession>A0A8T2LKM2</accession>
<proteinExistence type="predicted"/>
<gene>
    <name evidence="1" type="ORF">AMEX_G14307</name>
</gene>
<reference evidence="1 2" key="1">
    <citation type="submission" date="2021-07" db="EMBL/GenBank/DDBJ databases">
        <authorList>
            <person name="Imarazene B."/>
            <person name="Zahm M."/>
            <person name="Klopp C."/>
            <person name="Cabau C."/>
            <person name="Beille S."/>
            <person name="Jouanno E."/>
            <person name="Castinel A."/>
            <person name="Lluch J."/>
            <person name="Gil L."/>
            <person name="Kuchtly C."/>
            <person name="Lopez Roques C."/>
            <person name="Donnadieu C."/>
            <person name="Parrinello H."/>
            <person name="Journot L."/>
            <person name="Du K."/>
            <person name="Schartl M."/>
            <person name="Retaux S."/>
            <person name="Guiguen Y."/>
        </authorList>
    </citation>
    <scope>NUCLEOTIDE SEQUENCE [LARGE SCALE GENOMIC DNA]</scope>
    <source>
        <strain evidence="1">Pach_M1</strain>
        <tissue evidence="1">Testis</tissue>
    </source>
</reference>
<evidence type="ECO:0008006" key="3">
    <source>
        <dbReference type="Google" id="ProtNLM"/>
    </source>
</evidence>
<dbReference type="PANTHER" id="PTHR21084">
    <property type="entry name" value="DENSE INCISORS"/>
    <property type="match status" value="1"/>
</dbReference>
<dbReference type="Pfam" id="PF15008">
    <property type="entry name" value="DUF4518"/>
    <property type="match status" value="1"/>
</dbReference>
<organism evidence="1 2">
    <name type="scientific">Astyanax mexicanus</name>
    <name type="common">Blind cave fish</name>
    <name type="synonym">Astyanax fasciatus mexicanus</name>
    <dbReference type="NCBI Taxonomy" id="7994"/>
    <lineage>
        <taxon>Eukaryota</taxon>
        <taxon>Metazoa</taxon>
        <taxon>Chordata</taxon>
        <taxon>Craniata</taxon>
        <taxon>Vertebrata</taxon>
        <taxon>Euteleostomi</taxon>
        <taxon>Actinopterygii</taxon>
        <taxon>Neopterygii</taxon>
        <taxon>Teleostei</taxon>
        <taxon>Ostariophysi</taxon>
        <taxon>Characiformes</taxon>
        <taxon>Characoidei</taxon>
        <taxon>Acestrorhamphidae</taxon>
        <taxon>Acestrorhamphinae</taxon>
        <taxon>Astyanax</taxon>
    </lineage>
</organism>